<evidence type="ECO:0000313" key="6">
    <source>
        <dbReference type="Proteomes" id="UP000295280"/>
    </source>
</evidence>
<dbReference type="InterPro" id="IPR023365">
    <property type="entry name" value="Sortase_dom-sf"/>
</dbReference>
<gene>
    <name evidence="5" type="ORF">ERX40_02170</name>
</gene>
<feature type="active site" description="Acyl-thioester intermediate" evidence="4">
    <location>
        <position position="182"/>
    </location>
</feature>
<dbReference type="RefSeq" id="WP_133416856.1">
    <property type="nucleotide sequence ID" value="NZ_SCWD01000001.1"/>
</dbReference>
<dbReference type="AlphaFoldDB" id="A0A9Q8FNK8"/>
<evidence type="ECO:0000256" key="4">
    <source>
        <dbReference type="PIRSR" id="PIRSR605754-1"/>
    </source>
</evidence>
<name>A0A9Q8FNK8_9STAP</name>
<evidence type="ECO:0000313" key="5">
    <source>
        <dbReference type="EMBL" id="TDM03995.1"/>
    </source>
</evidence>
<keyword evidence="1" id="KW-0645">Protease</keyword>
<dbReference type="Proteomes" id="UP000295280">
    <property type="component" value="Unassembled WGS sequence"/>
</dbReference>
<protein>
    <submittedName>
        <fullName evidence="5">Class A sortase</fullName>
    </submittedName>
</protein>
<dbReference type="Gene3D" id="2.40.260.10">
    <property type="entry name" value="Sortase"/>
    <property type="match status" value="1"/>
</dbReference>
<dbReference type="InterPro" id="IPR005754">
    <property type="entry name" value="Sortase"/>
</dbReference>
<evidence type="ECO:0000256" key="1">
    <source>
        <dbReference type="ARBA" id="ARBA00022670"/>
    </source>
</evidence>
<dbReference type="CDD" id="cd06165">
    <property type="entry name" value="Sortase_A"/>
    <property type="match status" value="1"/>
</dbReference>
<dbReference type="GO" id="GO:0008234">
    <property type="term" value="F:cysteine-type peptidase activity"/>
    <property type="evidence" value="ECO:0007669"/>
    <property type="project" value="UniProtKB-KW"/>
</dbReference>
<keyword evidence="3" id="KW-0788">Thiol protease</keyword>
<evidence type="ECO:0000256" key="2">
    <source>
        <dbReference type="ARBA" id="ARBA00022801"/>
    </source>
</evidence>
<dbReference type="GO" id="GO:0006508">
    <property type="term" value="P:proteolysis"/>
    <property type="evidence" value="ECO:0007669"/>
    <property type="project" value="UniProtKB-KW"/>
</dbReference>
<reference evidence="5 6" key="1">
    <citation type="submission" date="2019-01" db="EMBL/GenBank/DDBJ databases">
        <title>Draft genome sequences of the type strains of six Macrococcus species.</title>
        <authorList>
            <person name="Mazhar S."/>
            <person name="Altermann E."/>
            <person name="Hill C."/>
            <person name="Mcauliffe O."/>
        </authorList>
    </citation>
    <scope>NUCLEOTIDE SEQUENCE [LARGE SCALE GENOMIC DNA]</scope>
    <source>
        <strain evidence="5 6">ATCC 51828</strain>
    </source>
</reference>
<comment type="caution">
    <text evidence="5">The sequence shown here is derived from an EMBL/GenBank/DDBJ whole genome shotgun (WGS) entry which is preliminary data.</text>
</comment>
<dbReference type="Pfam" id="PF04203">
    <property type="entry name" value="Sortase"/>
    <property type="match status" value="1"/>
</dbReference>
<dbReference type="NCBIfam" id="TIGR01076">
    <property type="entry name" value="sortase_fam"/>
    <property type="match status" value="1"/>
</dbReference>
<sequence length="206" mass="23203">MRIILRLLGVLLILAAAVLFFWQDIRAYMTDQVNAKVIQAYEKKEETPTVNELEKWITKTEPDKLQLKDDMLGYLKIPAADINEPLLNGPATQANLKNGVSLVEAGEELTEQNIAIAGHRVEGAGIRFNYLDRAKKGDIVTLVTRSGAQDYKIYDIFTVNPSQVDVLREQQGKPQELTLITCESYNPETLLFEERMIVKARILKAG</sequence>
<proteinExistence type="predicted"/>
<organism evidence="5 6">
    <name type="scientific">Macrococcus carouselicus</name>
    <dbReference type="NCBI Taxonomy" id="69969"/>
    <lineage>
        <taxon>Bacteria</taxon>
        <taxon>Bacillati</taxon>
        <taxon>Bacillota</taxon>
        <taxon>Bacilli</taxon>
        <taxon>Bacillales</taxon>
        <taxon>Staphylococcaceae</taxon>
        <taxon>Macrococcus</taxon>
    </lineage>
</organism>
<keyword evidence="2" id="KW-0378">Hydrolase</keyword>
<dbReference type="SUPFAM" id="SSF63817">
    <property type="entry name" value="Sortase"/>
    <property type="match status" value="1"/>
</dbReference>
<evidence type="ECO:0000256" key="3">
    <source>
        <dbReference type="ARBA" id="ARBA00022807"/>
    </source>
</evidence>
<keyword evidence="6" id="KW-1185">Reference proteome</keyword>
<feature type="active site" description="Proton donor/acceptor" evidence="4">
    <location>
        <position position="119"/>
    </location>
</feature>
<dbReference type="EMBL" id="SCWD01000001">
    <property type="protein sequence ID" value="TDM03995.1"/>
    <property type="molecule type" value="Genomic_DNA"/>
</dbReference>
<dbReference type="InterPro" id="IPR042007">
    <property type="entry name" value="Sortase_A"/>
</dbReference>
<dbReference type="OrthoDB" id="2987398at2"/>
<accession>A0A9Q8FNK8</accession>